<gene>
    <name evidence="2" type="ORF">F384_25315</name>
</gene>
<evidence type="ECO:0000256" key="1">
    <source>
        <dbReference type="SAM" id="MobiDB-lite"/>
    </source>
</evidence>
<evidence type="ECO:0000313" key="3">
    <source>
        <dbReference type="Proteomes" id="UP000034085"/>
    </source>
</evidence>
<organism evidence="2 3">
    <name type="scientific">Citrobacter amalonaticus Y19</name>
    <dbReference type="NCBI Taxonomy" id="1261127"/>
    <lineage>
        <taxon>Bacteria</taxon>
        <taxon>Pseudomonadati</taxon>
        <taxon>Pseudomonadota</taxon>
        <taxon>Gammaproteobacteria</taxon>
        <taxon>Enterobacterales</taxon>
        <taxon>Enterobacteriaceae</taxon>
        <taxon>Citrobacter</taxon>
    </lineage>
</organism>
<evidence type="ECO:0000313" key="2">
    <source>
        <dbReference type="EMBL" id="AKE61652.1"/>
    </source>
</evidence>
<accession>A0A0F6TZX0</accession>
<dbReference type="RefSeq" id="WP_046497042.1">
    <property type="nucleotide sequence ID" value="NZ_CP011132.1"/>
</dbReference>
<dbReference type="PATRIC" id="fig|1261127.3.peg.5247"/>
<name>A0A0F6TZX0_CITAM</name>
<dbReference type="Proteomes" id="UP000034085">
    <property type="component" value="Chromosome"/>
</dbReference>
<sequence length="71" mass="8263">MDTKKYYADGKLPDKFKKMMNKPETGEKPMPTGENGVVNDYVPRRETDWHNGEWVSVTQWDQPDPVPPELL</sequence>
<dbReference type="OrthoDB" id="8829067at2"/>
<protein>
    <submittedName>
        <fullName evidence="2">Uncharacterized protein</fullName>
    </submittedName>
</protein>
<reference evidence="2 3" key="1">
    <citation type="journal article" date="2013" name="Appl. Microbiol. Biotechnol.">
        <title>Glycerol assimilation and production of 1,3-propanediol by Citrobacter amalonaticus Y19.</title>
        <authorList>
            <person name="Ainala S.K."/>
            <person name="Ashok S."/>
            <person name="Ko Y."/>
            <person name="Park S."/>
        </authorList>
    </citation>
    <scope>NUCLEOTIDE SEQUENCE [LARGE SCALE GENOMIC DNA]</scope>
    <source>
        <strain evidence="2 3">Y19</strain>
    </source>
</reference>
<dbReference type="EMBL" id="CP011132">
    <property type="protein sequence ID" value="AKE61652.1"/>
    <property type="molecule type" value="Genomic_DNA"/>
</dbReference>
<dbReference type="HOGENOM" id="CLU_2732726_0_0_6"/>
<dbReference type="AlphaFoldDB" id="A0A0F6TZX0"/>
<feature type="region of interest" description="Disordered" evidence="1">
    <location>
        <begin position="17"/>
        <end position="39"/>
    </location>
</feature>
<dbReference type="KEGG" id="cama:F384_25315"/>
<proteinExistence type="predicted"/>